<keyword evidence="2" id="KW-1185">Reference proteome</keyword>
<reference evidence="1" key="2">
    <citation type="journal article" date="2023" name="Int. J. Mol. Sci.">
        <title>De Novo Assembly and Annotation of 11 Diverse Shrub Willow (Salix) Genomes Reveals Novel Gene Organization in Sex-Linked Regions.</title>
        <authorList>
            <person name="Hyden B."/>
            <person name="Feng K."/>
            <person name="Yates T.B."/>
            <person name="Jawdy S."/>
            <person name="Cereghino C."/>
            <person name="Smart L.B."/>
            <person name="Muchero W."/>
        </authorList>
    </citation>
    <scope>NUCLEOTIDE SEQUENCE</scope>
    <source>
        <tissue evidence="1">Shoot tip</tissue>
    </source>
</reference>
<dbReference type="AlphaFoldDB" id="A0A9Q0QLS3"/>
<comment type="caution">
    <text evidence="1">The sequence shown here is derived from an EMBL/GenBank/DDBJ whole genome shotgun (WGS) entry which is preliminary data.</text>
</comment>
<name>A0A9Q0QLS3_9ROSI</name>
<evidence type="ECO:0000313" key="2">
    <source>
        <dbReference type="Proteomes" id="UP001151752"/>
    </source>
</evidence>
<reference evidence="1" key="1">
    <citation type="submission" date="2022-11" db="EMBL/GenBank/DDBJ databases">
        <authorList>
            <person name="Hyden B.L."/>
            <person name="Feng K."/>
            <person name="Yates T."/>
            <person name="Jawdy S."/>
            <person name="Smart L.B."/>
            <person name="Muchero W."/>
        </authorList>
    </citation>
    <scope>NUCLEOTIDE SEQUENCE</scope>
    <source>
        <tissue evidence="1">Shoot tip</tissue>
    </source>
</reference>
<dbReference type="Proteomes" id="UP001151752">
    <property type="component" value="Chromosome 2"/>
</dbReference>
<gene>
    <name evidence="1" type="ORF">OIU74_010226</name>
</gene>
<evidence type="ECO:0000313" key="1">
    <source>
        <dbReference type="EMBL" id="KAJ6709078.1"/>
    </source>
</evidence>
<accession>A0A9Q0QLS3</accession>
<sequence length="57" mass="6705">MMFFSVTTFSVYWLCMNCTRDAKGFTQNGMQHVRVTALEHYLRLYLLLGSKEFYSPA</sequence>
<protein>
    <submittedName>
        <fullName evidence="1">Uncharacterized protein</fullName>
    </submittedName>
</protein>
<dbReference type="EMBL" id="JAPFFM010000015">
    <property type="protein sequence ID" value="KAJ6709078.1"/>
    <property type="molecule type" value="Genomic_DNA"/>
</dbReference>
<organism evidence="1 2">
    <name type="scientific">Salix koriyanagi</name>
    <dbReference type="NCBI Taxonomy" id="2511006"/>
    <lineage>
        <taxon>Eukaryota</taxon>
        <taxon>Viridiplantae</taxon>
        <taxon>Streptophyta</taxon>
        <taxon>Embryophyta</taxon>
        <taxon>Tracheophyta</taxon>
        <taxon>Spermatophyta</taxon>
        <taxon>Magnoliopsida</taxon>
        <taxon>eudicotyledons</taxon>
        <taxon>Gunneridae</taxon>
        <taxon>Pentapetalae</taxon>
        <taxon>rosids</taxon>
        <taxon>fabids</taxon>
        <taxon>Malpighiales</taxon>
        <taxon>Salicaceae</taxon>
        <taxon>Saliceae</taxon>
        <taxon>Salix</taxon>
    </lineage>
</organism>
<proteinExistence type="predicted"/>